<evidence type="ECO:0000259" key="3">
    <source>
        <dbReference type="SMART" id="SM00642"/>
    </source>
</evidence>
<gene>
    <name evidence="4" type="ORF">SAMN05421846_1208</name>
</gene>
<reference evidence="5" key="1">
    <citation type="submission" date="2016-10" db="EMBL/GenBank/DDBJ databases">
        <authorList>
            <person name="Varghese N."/>
            <person name="Submissions S."/>
        </authorList>
    </citation>
    <scope>NUCLEOTIDE SEQUENCE [LARGE SCALE GENOMIC DNA]</scope>
    <source>
        <strain evidence="5">DSM 17071</strain>
    </source>
</reference>
<proteinExistence type="predicted"/>
<dbReference type="SMART" id="SM00642">
    <property type="entry name" value="Aamy"/>
    <property type="match status" value="1"/>
</dbReference>
<feature type="domain" description="Glycosyl hydrolase family 13 catalytic" evidence="3">
    <location>
        <begin position="206"/>
        <end position="564"/>
    </location>
</feature>
<evidence type="ECO:0000256" key="1">
    <source>
        <dbReference type="ARBA" id="ARBA00022801"/>
    </source>
</evidence>
<dbReference type="Gene3D" id="3.20.20.80">
    <property type="entry name" value="Glycosidases"/>
    <property type="match status" value="1"/>
</dbReference>
<accession>A0A1G8PHA3</accession>
<dbReference type="InterPro" id="IPR006047">
    <property type="entry name" value="GH13_cat_dom"/>
</dbReference>
<protein>
    <submittedName>
        <fullName evidence="4">Glycosidase</fullName>
    </submittedName>
</protein>
<dbReference type="InterPro" id="IPR017853">
    <property type="entry name" value="GH"/>
</dbReference>
<evidence type="ECO:0000256" key="2">
    <source>
        <dbReference type="ARBA" id="ARBA00023295"/>
    </source>
</evidence>
<keyword evidence="2 4" id="KW-0326">Glycosidase</keyword>
<dbReference type="Gene3D" id="3.90.400.10">
    <property type="entry name" value="Oligo-1,6-glucosidase, Domain 2"/>
    <property type="match status" value="1"/>
</dbReference>
<dbReference type="CDD" id="cd11338">
    <property type="entry name" value="AmyAc_CMD"/>
    <property type="match status" value="1"/>
</dbReference>
<keyword evidence="1" id="KW-0378">Hydrolase</keyword>
<organism evidence="4 5">
    <name type="scientific">Chryseobacterium taeanense</name>
    <dbReference type="NCBI Taxonomy" id="311334"/>
    <lineage>
        <taxon>Bacteria</taxon>
        <taxon>Pseudomonadati</taxon>
        <taxon>Bacteroidota</taxon>
        <taxon>Flavobacteriia</taxon>
        <taxon>Flavobacteriales</taxon>
        <taxon>Weeksellaceae</taxon>
        <taxon>Chryseobacterium group</taxon>
        <taxon>Chryseobacterium</taxon>
    </lineage>
</organism>
<dbReference type="Pfam" id="PF00128">
    <property type="entry name" value="Alpha-amylase"/>
    <property type="match status" value="1"/>
</dbReference>
<dbReference type="Proteomes" id="UP000198869">
    <property type="component" value="Unassembled WGS sequence"/>
</dbReference>
<sequence>MYISNQKDIEKVHVGFFPVKGRYFRTEMKSRGNDLFELTADLPKGRSFFHYFLNENFDKPMNNNGAMISQYDSLKRSPIVFETEIFCPVQFENNPIFFSHIKDAEWEIRAITHQQWIENVSIVIDENEFHLSEQYSHKNKSYWSCRIQLNDDEINYCIKISGYKQVKYLHEKNSLKDKIDSRSMMKINLSEQKNFAEFPAFNAGYQIFPDRFLKKGNHNANVDLKEWGDLPDYTSFFGGTIQGIIEKLDYVSSLGINFIYLNPIFLSRSYHRYDCADYMKIDPLFGTEEDFALLIQEMNDRGMKLILDISLNHCSRDFFAFKDICEKGENSEYLDWFEIYNLPLKPEEKNQYSCWHGYHELPQFNLANHEVRNYFKNIVKYWMKNFQINGWRLDVCTEMPDDFIKIFTDEVKAINPQALIIAENWHNTSSVFSSETGIDGFTNFSLYLDIMIPFFVQENISLKTMCSKILEMNYSNSSKVNRLSWNFLSNHDLPRFRSIIKDSEKYDMAFALLYSLPGTPVIYYGEETEMLGLGDPLNRGCMEFVSYVENEGSIKLLQDLNDLRKDFYDIFNYGNFSFPIINNKEKKLIVKRSLNDKTLVFCFNFNNISHEFILDSDTKNTIVVEAKSFEVVFYKNSDSHYSSLISGTNKNKLASLV</sequence>
<dbReference type="STRING" id="311334.SAMN05421846_1208"/>
<dbReference type="AlphaFoldDB" id="A0A1G8PHA3"/>
<dbReference type="SUPFAM" id="SSF51445">
    <property type="entry name" value="(Trans)glycosidases"/>
    <property type="match status" value="1"/>
</dbReference>
<dbReference type="GO" id="GO:0005975">
    <property type="term" value="P:carbohydrate metabolic process"/>
    <property type="evidence" value="ECO:0007669"/>
    <property type="project" value="InterPro"/>
</dbReference>
<dbReference type="PANTHER" id="PTHR10357">
    <property type="entry name" value="ALPHA-AMYLASE FAMILY MEMBER"/>
    <property type="match status" value="1"/>
</dbReference>
<evidence type="ECO:0000313" key="4">
    <source>
        <dbReference type="EMBL" id="SDI91645.1"/>
    </source>
</evidence>
<dbReference type="GO" id="GO:0016798">
    <property type="term" value="F:hydrolase activity, acting on glycosyl bonds"/>
    <property type="evidence" value="ECO:0007669"/>
    <property type="project" value="UniProtKB-KW"/>
</dbReference>
<keyword evidence="5" id="KW-1185">Reference proteome</keyword>
<dbReference type="InterPro" id="IPR045857">
    <property type="entry name" value="O16G_dom_2"/>
</dbReference>
<evidence type="ECO:0000313" key="5">
    <source>
        <dbReference type="Proteomes" id="UP000198869"/>
    </source>
</evidence>
<name>A0A1G8PHA3_9FLAO</name>
<dbReference type="PANTHER" id="PTHR10357:SF210">
    <property type="entry name" value="MALTODEXTRIN GLUCOSIDASE"/>
    <property type="match status" value="1"/>
</dbReference>
<dbReference type="EMBL" id="FNDW01000020">
    <property type="protein sequence ID" value="SDI91645.1"/>
    <property type="molecule type" value="Genomic_DNA"/>
</dbReference>